<protein>
    <submittedName>
        <fullName evidence="2">Predicted ATPase</fullName>
    </submittedName>
</protein>
<proteinExistence type="predicted"/>
<dbReference type="Gene3D" id="3.40.50.300">
    <property type="entry name" value="P-loop containing nucleotide triphosphate hydrolases"/>
    <property type="match status" value="1"/>
</dbReference>
<feature type="domain" description="ATPase AAA-type core" evidence="1">
    <location>
        <begin position="45"/>
        <end position="374"/>
    </location>
</feature>
<dbReference type="Proteomes" id="UP000095645">
    <property type="component" value="Unassembled WGS sequence"/>
</dbReference>
<dbReference type="RefSeq" id="WP_025577824.1">
    <property type="nucleotide sequence ID" value="NZ_CYZP01000017.1"/>
</dbReference>
<dbReference type="EMBL" id="CYZP01000017">
    <property type="protein sequence ID" value="CUO16930.1"/>
    <property type="molecule type" value="Genomic_DNA"/>
</dbReference>
<organism evidence="2 3">
    <name type="scientific">Blautia obeum</name>
    <dbReference type="NCBI Taxonomy" id="40520"/>
    <lineage>
        <taxon>Bacteria</taxon>
        <taxon>Bacillati</taxon>
        <taxon>Bacillota</taxon>
        <taxon>Clostridia</taxon>
        <taxon>Lachnospirales</taxon>
        <taxon>Lachnospiraceae</taxon>
        <taxon>Blautia</taxon>
    </lineage>
</organism>
<dbReference type="InterPro" id="IPR003959">
    <property type="entry name" value="ATPase_AAA_core"/>
</dbReference>
<evidence type="ECO:0000259" key="1">
    <source>
        <dbReference type="Pfam" id="PF13304"/>
    </source>
</evidence>
<dbReference type="Pfam" id="PF13304">
    <property type="entry name" value="AAA_21"/>
    <property type="match status" value="1"/>
</dbReference>
<evidence type="ECO:0000313" key="2">
    <source>
        <dbReference type="EMBL" id="CUO16930.1"/>
    </source>
</evidence>
<dbReference type="AlphaFoldDB" id="A0A174CYQ3"/>
<dbReference type="PANTHER" id="PTHR40396">
    <property type="entry name" value="ATPASE-LIKE PROTEIN"/>
    <property type="match status" value="1"/>
</dbReference>
<dbReference type="SUPFAM" id="SSF52540">
    <property type="entry name" value="P-loop containing nucleoside triphosphate hydrolases"/>
    <property type="match status" value="1"/>
</dbReference>
<dbReference type="InterPro" id="IPR027417">
    <property type="entry name" value="P-loop_NTPase"/>
</dbReference>
<name>A0A174CYQ3_9FIRM</name>
<accession>A0A174CYQ3</accession>
<dbReference type="PANTHER" id="PTHR40396:SF1">
    <property type="entry name" value="ATPASE AAA-TYPE CORE DOMAIN-CONTAINING PROTEIN"/>
    <property type="match status" value="1"/>
</dbReference>
<dbReference type="GO" id="GO:0016887">
    <property type="term" value="F:ATP hydrolysis activity"/>
    <property type="evidence" value="ECO:0007669"/>
    <property type="project" value="InterPro"/>
</dbReference>
<dbReference type="GeneID" id="75080383"/>
<reference evidence="2 3" key="1">
    <citation type="submission" date="2015-09" db="EMBL/GenBank/DDBJ databases">
        <authorList>
            <consortium name="Pathogen Informatics"/>
        </authorList>
    </citation>
    <scope>NUCLEOTIDE SEQUENCE [LARGE SCALE GENOMIC DNA]</scope>
    <source>
        <strain evidence="2 3">2789STDY5834861</strain>
    </source>
</reference>
<gene>
    <name evidence="2" type="ORF">ERS852476_02067</name>
</gene>
<evidence type="ECO:0000313" key="3">
    <source>
        <dbReference type="Proteomes" id="UP000095645"/>
    </source>
</evidence>
<sequence length="432" mass="48914">MLIEFRFKNYRSFRDEATLSMEATGLGPFKKSLISYGSLNLLPSVAIYGKNGGGKSNVIRAFWLAVQFIKNAQRTQHENAKIPVIPFALNDYSEDEPTEFEFIYTLDGIKYWYSFAATKEKIYKEYLYHAPKGQKALVFKRENQSFIFTEEKAKRKLISETVASNQLFFSLACTMNDAICATAMKWFRELLYFSRDYSDIPKQLLDYSNDANMLQAISDYAKAADLGIESMQFEIDSKEIKDNLSFPENIPDGIKAALIQFMHILADTSSNSETRLKMNEVKAISKHQGINANGEAVLYPLELSDESDGTRKLMSIAPAIESALKKGGVLIVDEIEKELHPMLVDFVVAKFQSKQSNPKGAQLIFTTHNTELMNMEILRKDQLYFADKSNEDGISELYSISGLGTRTTENIRKGYLLGKYGATPDIEIEEVE</sequence>
<dbReference type="GO" id="GO:0005524">
    <property type="term" value="F:ATP binding"/>
    <property type="evidence" value="ECO:0007669"/>
    <property type="project" value="InterPro"/>
</dbReference>